<feature type="transmembrane region" description="Helical" evidence="1">
    <location>
        <begin position="463"/>
        <end position="481"/>
    </location>
</feature>
<feature type="transmembrane region" description="Helical" evidence="1">
    <location>
        <begin position="187"/>
        <end position="204"/>
    </location>
</feature>
<reference evidence="2" key="1">
    <citation type="journal article" date="2020" name="bioRxiv">
        <title>Chromosome-level reference genome of the European wasp spider Argiope bruennichi: a resource for studies on range expansion and evolutionary adaptation.</title>
        <authorList>
            <person name="Sheffer M.M."/>
            <person name="Hoppe A."/>
            <person name="Krehenwinkel H."/>
            <person name="Uhl G."/>
            <person name="Kuss A.W."/>
            <person name="Jensen L."/>
            <person name="Jensen C."/>
            <person name="Gillespie R.G."/>
            <person name="Hoff K.J."/>
            <person name="Prost S."/>
        </authorList>
    </citation>
    <scope>NUCLEOTIDE SEQUENCE</scope>
</reference>
<evidence type="ECO:0000313" key="3">
    <source>
        <dbReference type="Proteomes" id="UP000807504"/>
    </source>
</evidence>
<feature type="transmembrane region" description="Helical" evidence="1">
    <location>
        <begin position="349"/>
        <end position="367"/>
    </location>
</feature>
<dbReference type="AlphaFoldDB" id="A0A8T0EWM9"/>
<feature type="transmembrane region" description="Helical" evidence="1">
    <location>
        <begin position="431"/>
        <end position="451"/>
    </location>
</feature>
<feature type="transmembrane region" description="Helical" evidence="1">
    <location>
        <begin position="123"/>
        <end position="142"/>
    </location>
</feature>
<reference evidence="2" key="2">
    <citation type="submission" date="2020-06" db="EMBL/GenBank/DDBJ databases">
        <authorList>
            <person name="Sheffer M."/>
        </authorList>
    </citation>
    <scope>NUCLEOTIDE SEQUENCE</scope>
</reference>
<proteinExistence type="predicted"/>
<organism evidence="2 3">
    <name type="scientific">Argiope bruennichi</name>
    <name type="common">Wasp spider</name>
    <name type="synonym">Aranea bruennichi</name>
    <dbReference type="NCBI Taxonomy" id="94029"/>
    <lineage>
        <taxon>Eukaryota</taxon>
        <taxon>Metazoa</taxon>
        <taxon>Ecdysozoa</taxon>
        <taxon>Arthropoda</taxon>
        <taxon>Chelicerata</taxon>
        <taxon>Arachnida</taxon>
        <taxon>Araneae</taxon>
        <taxon>Araneomorphae</taxon>
        <taxon>Entelegynae</taxon>
        <taxon>Araneoidea</taxon>
        <taxon>Araneidae</taxon>
        <taxon>Argiope</taxon>
    </lineage>
</organism>
<keyword evidence="1" id="KW-0472">Membrane</keyword>
<keyword evidence="3" id="KW-1185">Reference proteome</keyword>
<comment type="caution">
    <text evidence="2">The sequence shown here is derived from an EMBL/GenBank/DDBJ whole genome shotgun (WGS) entry which is preliminary data.</text>
</comment>
<sequence length="486" mass="53857">MDANFIGDVAEHEDDNGRNLHVSEIRSNLLKQMMYDGMQIVSGAALATYSWKLGFHSISTFVFSTIGAAGVIGFCMNIRKYSQIASNIQKGGIGPKWYLTTGTVTYFSNVYALSEALMRSHELWIPCVGVGGFGYCLAVSSMNSLGRTILNRMPLLKCVQLMFGPALIAGGAYYLLGFRQHDDMFCLPWIAFVAVGNHIAFTGYKRFGSNDQPNWLLFKGIELLLGGCIMCINGAVLVVYSMNNGYHAIITVFYFTMILNGISDISSSLEAFQEYADLEPQVFNCICGMTAGPVIFLSTCLGVKFIQNPIVVPSFFLAAGISLVLLIKSVMDLHDLLPRRMFFRYSRRVLGPVITVWGTVVTIYTGYHLGWRSSLVAIPLIPMGVLATYRGFTNMDEPRGYYFCTMTSWKNKKFFKDRASNSFRIPEIKTVFRELVCAGIQVGGGVYLAAYTYNNPTYKILPFMYSAVAIGGAYNVFKILLKDSGA</sequence>
<feature type="transmembrane region" description="Helical" evidence="1">
    <location>
        <begin position="57"/>
        <end position="76"/>
    </location>
</feature>
<evidence type="ECO:0000256" key="1">
    <source>
        <dbReference type="SAM" id="Phobius"/>
    </source>
</evidence>
<feature type="transmembrane region" description="Helical" evidence="1">
    <location>
        <begin position="216"/>
        <end position="240"/>
    </location>
</feature>
<evidence type="ECO:0000313" key="2">
    <source>
        <dbReference type="EMBL" id="KAF8778695.1"/>
    </source>
</evidence>
<dbReference type="Proteomes" id="UP000807504">
    <property type="component" value="Unassembled WGS sequence"/>
</dbReference>
<name>A0A8T0EWM9_ARGBR</name>
<keyword evidence="1" id="KW-1133">Transmembrane helix</keyword>
<gene>
    <name evidence="2" type="ORF">HNY73_015393</name>
</gene>
<feature type="transmembrane region" description="Helical" evidence="1">
    <location>
        <begin position="246"/>
        <end position="262"/>
    </location>
</feature>
<feature type="transmembrane region" description="Helical" evidence="1">
    <location>
        <begin position="373"/>
        <end position="392"/>
    </location>
</feature>
<dbReference type="EMBL" id="JABXBU010002072">
    <property type="protein sequence ID" value="KAF8778695.1"/>
    <property type="molecule type" value="Genomic_DNA"/>
</dbReference>
<feature type="transmembrane region" description="Helical" evidence="1">
    <location>
        <begin position="310"/>
        <end position="328"/>
    </location>
</feature>
<accession>A0A8T0EWM9</accession>
<feature type="transmembrane region" description="Helical" evidence="1">
    <location>
        <begin position="154"/>
        <end position="175"/>
    </location>
</feature>
<keyword evidence="1" id="KW-0812">Transmembrane</keyword>
<protein>
    <submittedName>
        <fullName evidence="2">Uncharacterized protein</fullName>
    </submittedName>
</protein>